<dbReference type="InterPro" id="IPR051665">
    <property type="entry name" value="Adrenomedullin-reg_peptide"/>
</dbReference>
<dbReference type="AlphaFoldDB" id="A0A6J2UKS5"/>
<dbReference type="FunCoup" id="A0A6J2UKS5">
    <property type="interactions" value="983"/>
</dbReference>
<dbReference type="GeneID" id="115804374"/>
<evidence type="ECO:0000256" key="4">
    <source>
        <dbReference type="ARBA" id="ARBA00022729"/>
    </source>
</evidence>
<dbReference type="GO" id="GO:0010460">
    <property type="term" value="P:positive regulation of heart rate"/>
    <property type="evidence" value="ECO:0007669"/>
    <property type="project" value="TreeGrafter"/>
</dbReference>
<dbReference type="CTD" id="556502"/>
<keyword evidence="8" id="KW-1185">Reference proteome</keyword>
<dbReference type="Pfam" id="PF00214">
    <property type="entry name" value="Calc_CGRP_IAPP"/>
    <property type="match status" value="1"/>
</dbReference>
<keyword evidence="4 7" id="KW-0732">Signal</keyword>
<keyword evidence="5" id="KW-1015">Disulfide bond</keyword>
<dbReference type="GO" id="GO:0005179">
    <property type="term" value="F:hormone activity"/>
    <property type="evidence" value="ECO:0007669"/>
    <property type="project" value="InterPro"/>
</dbReference>
<dbReference type="RefSeq" id="XP_030620639.1">
    <property type="nucleotide sequence ID" value="XM_030764779.1"/>
</dbReference>
<feature type="region of interest" description="Disordered" evidence="6">
    <location>
        <begin position="121"/>
        <end position="140"/>
    </location>
</feature>
<evidence type="ECO:0000256" key="3">
    <source>
        <dbReference type="ARBA" id="ARBA00022525"/>
    </source>
</evidence>
<sequence length="178" mass="20245">MDKMNLILQSLFCCCLLTTVLPSVDSAKLNLSQVFKKSAWLQSRTRRDLNSLSALSEAETASFVRPEDVKDSMIPHSSTDISIRVKRSKNFVNQSRKPGCLLGTCTVHDLAHRIHLYDRQSKTGSAPADKISAQGYGRRRRSLPERQLNLQWEGNRLRPVWISTSSRLHRLEALLKRT</sequence>
<comment type="similarity">
    <text evidence="2">Belongs to the adrenomedullin family.</text>
</comment>
<feature type="chain" id="PRO_5026911674" evidence="7">
    <location>
        <begin position="27"/>
        <end position="178"/>
    </location>
</feature>
<gene>
    <name evidence="9" type="primary">adma</name>
</gene>
<evidence type="ECO:0000313" key="8">
    <source>
        <dbReference type="Proteomes" id="UP000504632"/>
    </source>
</evidence>
<dbReference type="GO" id="GO:0005615">
    <property type="term" value="C:extracellular space"/>
    <property type="evidence" value="ECO:0007669"/>
    <property type="project" value="TreeGrafter"/>
</dbReference>
<dbReference type="PANTHER" id="PTHR23414:SF3">
    <property type="entry name" value="PRO-ADRENOMEDULLIN"/>
    <property type="match status" value="1"/>
</dbReference>
<evidence type="ECO:0000313" key="9">
    <source>
        <dbReference type="RefSeq" id="XP_030620639.1"/>
    </source>
</evidence>
<comment type="subcellular location">
    <subcellularLocation>
        <location evidence="1">Secreted</location>
    </subcellularLocation>
</comment>
<keyword evidence="3" id="KW-0964">Secreted</keyword>
<proteinExistence type="inferred from homology"/>
<dbReference type="Proteomes" id="UP000504632">
    <property type="component" value="Chromosome 2"/>
</dbReference>
<protein>
    <submittedName>
        <fullName evidence="9">Adrenomedullin a</fullName>
    </submittedName>
</protein>
<dbReference type="PANTHER" id="PTHR23414">
    <property type="entry name" value="ADRENOMEDULLIN, ADM"/>
    <property type="match status" value="1"/>
</dbReference>
<dbReference type="InterPro" id="IPR021116">
    <property type="entry name" value="Calcitonin/adrenomedullin"/>
</dbReference>
<evidence type="ECO:0000256" key="5">
    <source>
        <dbReference type="ARBA" id="ARBA00023157"/>
    </source>
</evidence>
<evidence type="ECO:0000256" key="6">
    <source>
        <dbReference type="SAM" id="MobiDB-lite"/>
    </source>
</evidence>
<reference evidence="9" key="1">
    <citation type="submission" date="2025-08" db="UniProtKB">
        <authorList>
            <consortium name="RefSeq"/>
        </authorList>
    </citation>
    <scope>IDENTIFICATION</scope>
</reference>
<organism evidence="8 9">
    <name type="scientific">Chanos chanos</name>
    <name type="common">Milkfish</name>
    <name type="synonym">Mugil chanos</name>
    <dbReference type="NCBI Taxonomy" id="29144"/>
    <lineage>
        <taxon>Eukaryota</taxon>
        <taxon>Metazoa</taxon>
        <taxon>Chordata</taxon>
        <taxon>Craniata</taxon>
        <taxon>Vertebrata</taxon>
        <taxon>Euteleostomi</taxon>
        <taxon>Actinopterygii</taxon>
        <taxon>Neopterygii</taxon>
        <taxon>Teleostei</taxon>
        <taxon>Ostariophysi</taxon>
        <taxon>Gonorynchiformes</taxon>
        <taxon>Chanidae</taxon>
        <taxon>Chanos</taxon>
    </lineage>
</organism>
<dbReference type="GO" id="GO:0003073">
    <property type="term" value="P:regulation of systemic arterial blood pressure"/>
    <property type="evidence" value="ECO:0007669"/>
    <property type="project" value="TreeGrafter"/>
</dbReference>
<dbReference type="OrthoDB" id="8771893at2759"/>
<evidence type="ECO:0000256" key="1">
    <source>
        <dbReference type="ARBA" id="ARBA00004613"/>
    </source>
</evidence>
<evidence type="ECO:0000256" key="2">
    <source>
        <dbReference type="ARBA" id="ARBA00010575"/>
    </source>
</evidence>
<accession>A0A6J2UKS5</accession>
<name>A0A6J2UKS5_CHACN</name>
<feature type="signal peptide" evidence="7">
    <location>
        <begin position="1"/>
        <end position="26"/>
    </location>
</feature>
<dbReference type="InParanoid" id="A0A6J2UKS5"/>
<dbReference type="GO" id="GO:1990410">
    <property type="term" value="P:adrenomedullin receptor signaling pathway"/>
    <property type="evidence" value="ECO:0007669"/>
    <property type="project" value="TreeGrafter"/>
</dbReference>
<dbReference type="GO" id="GO:0007189">
    <property type="term" value="P:adenylate cyclase-activating G protein-coupled receptor signaling pathway"/>
    <property type="evidence" value="ECO:0007669"/>
    <property type="project" value="TreeGrafter"/>
</dbReference>
<dbReference type="GO" id="GO:0031700">
    <property type="term" value="F:adrenomedullin receptor binding"/>
    <property type="evidence" value="ECO:0007669"/>
    <property type="project" value="TreeGrafter"/>
</dbReference>
<evidence type="ECO:0000256" key="7">
    <source>
        <dbReference type="SAM" id="SignalP"/>
    </source>
</evidence>